<dbReference type="Pfam" id="PF01541">
    <property type="entry name" value="GIY-YIG"/>
    <property type="match status" value="1"/>
</dbReference>
<evidence type="ECO:0000259" key="2">
    <source>
        <dbReference type="PROSITE" id="PS50164"/>
    </source>
</evidence>
<dbReference type="PANTHER" id="PTHR34477:SF5">
    <property type="entry name" value="BSL5627 PROTEIN"/>
    <property type="match status" value="1"/>
</dbReference>
<dbReference type="InterPro" id="IPR050190">
    <property type="entry name" value="UPF0213_domain"/>
</dbReference>
<comment type="similarity">
    <text evidence="1">Belongs to the UPF0213 family.</text>
</comment>
<dbReference type="RefSeq" id="WP_114788974.1">
    <property type="nucleotide sequence ID" value="NZ_CP139960.1"/>
</dbReference>
<dbReference type="SUPFAM" id="SSF82771">
    <property type="entry name" value="GIY-YIG endonuclease"/>
    <property type="match status" value="1"/>
</dbReference>
<evidence type="ECO:0000313" key="3">
    <source>
        <dbReference type="EMBL" id="WQD39538.1"/>
    </source>
</evidence>
<evidence type="ECO:0000313" key="4">
    <source>
        <dbReference type="Proteomes" id="UP001325680"/>
    </source>
</evidence>
<dbReference type="Proteomes" id="UP001325680">
    <property type="component" value="Chromosome"/>
</dbReference>
<dbReference type="InterPro" id="IPR035901">
    <property type="entry name" value="GIY-YIG_endonuc_sf"/>
</dbReference>
<reference evidence="3 4" key="1">
    <citation type="submission" date="2023-12" db="EMBL/GenBank/DDBJ databases">
        <title>Genome sequencing and assembly of bacterial species from a model synthetic community.</title>
        <authorList>
            <person name="Hogle S.L."/>
        </authorList>
    </citation>
    <scope>NUCLEOTIDE SEQUENCE [LARGE SCALE GENOMIC DNA]</scope>
    <source>
        <strain evidence="3 4">HAMBI_3031</strain>
    </source>
</reference>
<name>A0ABZ0WAC9_9BACT</name>
<evidence type="ECO:0000256" key="1">
    <source>
        <dbReference type="ARBA" id="ARBA00007435"/>
    </source>
</evidence>
<gene>
    <name evidence="3" type="ORF">U0035_05180</name>
</gene>
<protein>
    <submittedName>
        <fullName evidence="3">GIY-YIG nuclease family protein</fullName>
    </submittedName>
</protein>
<dbReference type="PROSITE" id="PS50164">
    <property type="entry name" value="GIY_YIG"/>
    <property type="match status" value="1"/>
</dbReference>
<feature type="domain" description="GIY-YIG" evidence="2">
    <location>
        <begin position="1"/>
        <end position="76"/>
    </location>
</feature>
<keyword evidence="4" id="KW-1185">Reference proteome</keyword>
<sequence>MPHYVYIIKSLKDGTYYKGYTADYERRISEHNEGLSTFTSSKCPWVLIYVELHSDKKSALIREKELKKCKKEYFEWLVTQPTNLLG</sequence>
<dbReference type="Gene3D" id="3.40.1440.10">
    <property type="entry name" value="GIY-YIG endonuclease"/>
    <property type="match status" value="1"/>
</dbReference>
<dbReference type="InterPro" id="IPR000305">
    <property type="entry name" value="GIY-YIG_endonuc"/>
</dbReference>
<accession>A0ABZ0WAC9</accession>
<dbReference type="PANTHER" id="PTHR34477">
    <property type="entry name" value="UPF0213 PROTEIN YHBQ"/>
    <property type="match status" value="1"/>
</dbReference>
<dbReference type="EMBL" id="CP139960">
    <property type="protein sequence ID" value="WQD39538.1"/>
    <property type="molecule type" value="Genomic_DNA"/>
</dbReference>
<organism evidence="3 4">
    <name type="scientific">Niabella yanshanensis</name>
    <dbReference type="NCBI Taxonomy" id="577386"/>
    <lineage>
        <taxon>Bacteria</taxon>
        <taxon>Pseudomonadati</taxon>
        <taxon>Bacteroidota</taxon>
        <taxon>Chitinophagia</taxon>
        <taxon>Chitinophagales</taxon>
        <taxon>Chitinophagaceae</taxon>
        <taxon>Niabella</taxon>
    </lineage>
</organism>
<proteinExistence type="inferred from homology"/>